<dbReference type="InterPro" id="IPR011006">
    <property type="entry name" value="CheY-like_superfamily"/>
</dbReference>
<dbReference type="OrthoDB" id="9790442at2"/>
<evidence type="ECO:0000256" key="1">
    <source>
        <dbReference type="ARBA" id="ARBA00022553"/>
    </source>
</evidence>
<dbReference type="Pfam" id="PF00072">
    <property type="entry name" value="Response_reg"/>
    <property type="match status" value="1"/>
</dbReference>
<evidence type="ECO:0000256" key="2">
    <source>
        <dbReference type="ARBA" id="ARBA00023012"/>
    </source>
</evidence>
<dbReference type="FunFam" id="3.40.50.2300:FF:000002">
    <property type="entry name" value="DNA-binding response regulator PhoP"/>
    <property type="match status" value="1"/>
</dbReference>
<dbReference type="InterPro" id="IPR036388">
    <property type="entry name" value="WH-like_DNA-bd_sf"/>
</dbReference>
<dbReference type="PROSITE" id="PS51755">
    <property type="entry name" value="OMPR_PHOB"/>
    <property type="match status" value="1"/>
</dbReference>
<dbReference type="SUPFAM" id="SSF52172">
    <property type="entry name" value="CheY-like"/>
    <property type="match status" value="1"/>
</dbReference>
<dbReference type="Gene3D" id="6.10.250.690">
    <property type="match status" value="1"/>
</dbReference>
<dbReference type="GO" id="GO:0032993">
    <property type="term" value="C:protein-DNA complex"/>
    <property type="evidence" value="ECO:0007669"/>
    <property type="project" value="TreeGrafter"/>
</dbReference>
<feature type="domain" description="OmpR/PhoB-type" evidence="9">
    <location>
        <begin position="125"/>
        <end position="223"/>
    </location>
</feature>
<evidence type="ECO:0000259" key="9">
    <source>
        <dbReference type="PROSITE" id="PS51755"/>
    </source>
</evidence>
<feature type="domain" description="Response regulatory" evidence="8">
    <location>
        <begin position="2"/>
        <end position="117"/>
    </location>
</feature>
<dbReference type="STRING" id="1484.SA87_11195"/>
<dbReference type="PROSITE" id="PS50110">
    <property type="entry name" value="RESPONSE_REGULATORY"/>
    <property type="match status" value="1"/>
</dbReference>
<dbReference type="Pfam" id="PF00486">
    <property type="entry name" value="Trans_reg_C"/>
    <property type="match status" value="1"/>
</dbReference>
<evidence type="ECO:0000256" key="5">
    <source>
        <dbReference type="ARBA" id="ARBA00023163"/>
    </source>
</evidence>
<keyword evidence="2" id="KW-0902">Two-component regulatory system</keyword>
<dbReference type="EMBL" id="PEBV01000004">
    <property type="protein sequence ID" value="PTQ54332.1"/>
    <property type="molecule type" value="Genomic_DNA"/>
</dbReference>
<feature type="DNA-binding region" description="OmpR/PhoB-type" evidence="7">
    <location>
        <begin position="125"/>
        <end position="223"/>
    </location>
</feature>
<keyword evidence="4 7" id="KW-0238">DNA-binding</keyword>
<dbReference type="GO" id="GO:0000156">
    <property type="term" value="F:phosphorelay response regulator activity"/>
    <property type="evidence" value="ECO:0007669"/>
    <property type="project" value="TreeGrafter"/>
</dbReference>
<dbReference type="PANTHER" id="PTHR48111">
    <property type="entry name" value="REGULATOR OF RPOS"/>
    <property type="match status" value="1"/>
</dbReference>
<dbReference type="CDD" id="cd17624">
    <property type="entry name" value="REC_OmpR_PmrA-like"/>
    <property type="match status" value="1"/>
</dbReference>
<dbReference type="Gene3D" id="3.40.50.2300">
    <property type="match status" value="1"/>
</dbReference>
<comment type="caution">
    <text evidence="12">The sequence shown here is derived from an EMBL/GenBank/DDBJ whole genome shotgun (WGS) entry which is preliminary data.</text>
</comment>
<keyword evidence="3" id="KW-0805">Transcription regulation</keyword>
<dbReference type="Proteomes" id="UP000748108">
    <property type="component" value="Unassembled WGS sequence"/>
</dbReference>
<evidence type="ECO:0000256" key="7">
    <source>
        <dbReference type="PROSITE-ProRule" id="PRU01091"/>
    </source>
</evidence>
<evidence type="ECO:0000313" key="14">
    <source>
        <dbReference type="Proteomes" id="UP000244180"/>
    </source>
</evidence>
<dbReference type="GO" id="GO:0006355">
    <property type="term" value="P:regulation of DNA-templated transcription"/>
    <property type="evidence" value="ECO:0007669"/>
    <property type="project" value="InterPro"/>
</dbReference>
<dbReference type="GO" id="GO:0005829">
    <property type="term" value="C:cytosol"/>
    <property type="evidence" value="ECO:0007669"/>
    <property type="project" value="TreeGrafter"/>
</dbReference>
<evidence type="ECO:0000256" key="4">
    <source>
        <dbReference type="ARBA" id="ARBA00023125"/>
    </source>
</evidence>
<keyword evidence="1 6" id="KW-0597">Phosphoprotein</keyword>
<dbReference type="AlphaFoldDB" id="A0A132NAB3"/>
<name>A0A132NAB3_HYDSH</name>
<evidence type="ECO:0000313" key="13">
    <source>
        <dbReference type="Proteomes" id="UP000243024"/>
    </source>
</evidence>
<keyword evidence="5" id="KW-0804">Transcription</keyword>
<dbReference type="InterPro" id="IPR001867">
    <property type="entry name" value="OmpR/PhoB-type_DNA-bd"/>
</dbReference>
<dbReference type="Gene3D" id="1.10.10.10">
    <property type="entry name" value="Winged helix-like DNA-binding domain superfamily/Winged helix DNA-binding domain"/>
    <property type="match status" value="1"/>
</dbReference>
<accession>A0A132NAB3</accession>
<dbReference type="Proteomes" id="UP000243024">
    <property type="component" value="Unassembled WGS sequence"/>
</dbReference>
<dbReference type="InterPro" id="IPR001789">
    <property type="entry name" value="Sig_transdc_resp-reg_receiver"/>
</dbReference>
<dbReference type="GO" id="GO:0000976">
    <property type="term" value="F:transcription cis-regulatory region binding"/>
    <property type="evidence" value="ECO:0007669"/>
    <property type="project" value="TreeGrafter"/>
</dbReference>
<protein>
    <submittedName>
        <fullName evidence="10">Response regulator transcription factor</fullName>
    </submittedName>
    <submittedName>
        <fullName evidence="12">Two component transcriptional regulator, winged helix family</fullName>
    </submittedName>
</protein>
<dbReference type="PANTHER" id="PTHR48111:SF22">
    <property type="entry name" value="REGULATOR OF RPOS"/>
    <property type="match status" value="1"/>
</dbReference>
<dbReference type="InterPro" id="IPR039420">
    <property type="entry name" value="WalR-like"/>
</dbReference>
<gene>
    <name evidence="12" type="ORF">HSCHL_0251</name>
    <name evidence="10" type="ORF">KM312_10015</name>
    <name evidence="11" type="ORF">SA87_11195</name>
</gene>
<evidence type="ECO:0000313" key="10">
    <source>
        <dbReference type="EMBL" id="MBT9282960.1"/>
    </source>
</evidence>
<dbReference type="EMBL" id="JAHHQF010000071">
    <property type="protein sequence ID" value="MBT9282960.1"/>
    <property type="molecule type" value="Genomic_DNA"/>
</dbReference>
<sequence>MRVLLVEDDEKLGRLIVHKLARDHGFRVEWAKDGEEALAWAQAEPFDIVILDWRLPGRSGLDVLRSLRQAGFAPPILMLTARDAVDDRVTGLEAGADDYLVKPFAFAELAARLHALLRRPPRWEGDGLAIGELTIDRRTKTVRWKGRALNLTPREADIVLALARRPGEAVSRDELFARVWGNEDVTPNVLDQYLARLRRKFEALGEEAPAIETVRGVGYRLREARDGR</sequence>
<evidence type="ECO:0000256" key="3">
    <source>
        <dbReference type="ARBA" id="ARBA00023015"/>
    </source>
</evidence>
<evidence type="ECO:0000313" key="11">
    <source>
        <dbReference type="EMBL" id="OAR05450.1"/>
    </source>
</evidence>
<evidence type="ECO:0000313" key="12">
    <source>
        <dbReference type="EMBL" id="PTQ54332.1"/>
    </source>
</evidence>
<proteinExistence type="predicted"/>
<dbReference type="SMART" id="SM00448">
    <property type="entry name" value="REC"/>
    <property type="match status" value="1"/>
</dbReference>
<keyword evidence="13" id="KW-1185">Reference proteome</keyword>
<organism evidence="12 14">
    <name type="scientific">Hydrogenibacillus schlegelii</name>
    <name type="common">Bacillus schlegelii</name>
    <dbReference type="NCBI Taxonomy" id="1484"/>
    <lineage>
        <taxon>Bacteria</taxon>
        <taxon>Bacillati</taxon>
        <taxon>Bacillota</taxon>
        <taxon>Bacilli</taxon>
        <taxon>Bacillales</taxon>
        <taxon>Bacillales Family X. Incertae Sedis</taxon>
        <taxon>Hydrogenibacillus</taxon>
    </lineage>
</organism>
<reference evidence="12 14" key="2">
    <citation type="submission" date="2017-08" db="EMBL/GenBank/DDBJ databases">
        <title>Burning lignite coal seam in the remote Altai Mountains harbors a hydrogen-driven thermophilic microbial community.</title>
        <authorList>
            <person name="Kadnikov V.V."/>
            <person name="Mardanov A.V."/>
            <person name="Ivasenko D."/>
            <person name="Beletsky A.V."/>
            <person name="Karnachuk O.V."/>
            <person name="Ravin N.V."/>
        </authorList>
    </citation>
    <scope>NUCLEOTIDE SEQUENCE [LARGE SCALE GENOMIC DNA]</scope>
    <source>
        <strain evidence="12">AL33</strain>
    </source>
</reference>
<dbReference type="EMBL" id="JXBB01000001">
    <property type="protein sequence ID" value="OAR05450.1"/>
    <property type="molecule type" value="Genomic_DNA"/>
</dbReference>
<dbReference type="RefSeq" id="WP_066197512.1">
    <property type="nucleotide sequence ID" value="NZ_CBCSAS010000053.1"/>
</dbReference>
<reference evidence="10" key="3">
    <citation type="journal article" date="2021" name="Microbiology">
        <title>Metagenomic Analysis of the Microbial Community in the Underground Coal Fire Area (Kemerovo Region, Russia) Revealed Predominance of Thermophilic Members of the Phyla Deinococcus-thermus, Aquificae, and Firmicutes.</title>
        <authorList>
            <person name="Kadnikov V."/>
            <person name="Mardanov A.V."/>
            <person name="Beletsky A.V."/>
            <person name="Karnachuk O.V."/>
            <person name="Ravin N.V."/>
        </authorList>
    </citation>
    <scope>NUCLEOTIDE SEQUENCE</scope>
    <source>
        <strain evidence="10">RBS10-49</strain>
    </source>
</reference>
<dbReference type="Proteomes" id="UP000244180">
    <property type="component" value="Unassembled WGS sequence"/>
</dbReference>
<reference evidence="11 13" key="1">
    <citation type="submission" date="2015-09" db="EMBL/GenBank/DDBJ databases">
        <title>Draft genome sequence of Hydrogenibacillus schlegelii DSM 2000.</title>
        <authorList>
            <person name="Hemp J."/>
        </authorList>
    </citation>
    <scope>NUCLEOTIDE SEQUENCE [LARGE SCALE GENOMIC DNA]</scope>
    <source>
        <strain evidence="11 13">MA 48</strain>
    </source>
</reference>
<dbReference type="CDD" id="cd00383">
    <property type="entry name" value="trans_reg_C"/>
    <property type="match status" value="1"/>
</dbReference>
<feature type="modified residue" description="4-aspartylphosphate" evidence="6">
    <location>
        <position position="52"/>
    </location>
</feature>
<dbReference type="SMART" id="SM00862">
    <property type="entry name" value="Trans_reg_C"/>
    <property type="match status" value="1"/>
</dbReference>
<evidence type="ECO:0000259" key="8">
    <source>
        <dbReference type="PROSITE" id="PS50110"/>
    </source>
</evidence>
<evidence type="ECO:0000256" key="6">
    <source>
        <dbReference type="PROSITE-ProRule" id="PRU00169"/>
    </source>
</evidence>